<dbReference type="CDD" id="cd00082">
    <property type="entry name" value="HisKA"/>
    <property type="match status" value="1"/>
</dbReference>
<dbReference type="EC" id="2.7.13.3" evidence="3"/>
<dbReference type="CDD" id="cd00075">
    <property type="entry name" value="HATPase"/>
    <property type="match status" value="1"/>
</dbReference>
<keyword evidence="9" id="KW-0472">Membrane</keyword>
<evidence type="ECO:0000256" key="1">
    <source>
        <dbReference type="ARBA" id="ARBA00000085"/>
    </source>
</evidence>
<feature type="domain" description="Histidine kinase" evidence="10">
    <location>
        <begin position="318"/>
        <end position="530"/>
    </location>
</feature>
<evidence type="ECO:0000256" key="6">
    <source>
        <dbReference type="ARBA" id="ARBA00022777"/>
    </source>
</evidence>
<dbReference type="GO" id="GO:0000155">
    <property type="term" value="F:phosphorelay sensor kinase activity"/>
    <property type="evidence" value="ECO:0007669"/>
    <property type="project" value="InterPro"/>
</dbReference>
<dbReference type="InterPro" id="IPR003594">
    <property type="entry name" value="HATPase_dom"/>
</dbReference>
<organism evidence="11 12">
    <name type="scientific">Paramicrobacterium agarici</name>
    <dbReference type="NCBI Taxonomy" id="630514"/>
    <lineage>
        <taxon>Bacteria</taxon>
        <taxon>Bacillati</taxon>
        <taxon>Actinomycetota</taxon>
        <taxon>Actinomycetes</taxon>
        <taxon>Micrococcales</taxon>
        <taxon>Microbacteriaceae</taxon>
        <taxon>Paramicrobacterium</taxon>
    </lineage>
</organism>
<dbReference type="SMART" id="SM00387">
    <property type="entry name" value="HATPase_c"/>
    <property type="match status" value="1"/>
</dbReference>
<dbReference type="InterPro" id="IPR036097">
    <property type="entry name" value="HisK_dim/P_sf"/>
</dbReference>
<reference evidence="11 12" key="1">
    <citation type="submission" date="2017-10" db="EMBL/GenBank/DDBJ databases">
        <title>Sequencing the genomes of 1000 actinobacteria strains.</title>
        <authorList>
            <person name="Klenk H.-P."/>
        </authorList>
    </citation>
    <scope>NUCLEOTIDE SEQUENCE [LARGE SCALE GENOMIC DNA]</scope>
    <source>
        <strain evidence="11 12">DSM 21798</strain>
    </source>
</reference>
<dbReference type="PROSITE" id="PS50109">
    <property type="entry name" value="HIS_KIN"/>
    <property type="match status" value="1"/>
</dbReference>
<comment type="catalytic activity">
    <reaction evidence="1">
        <text>ATP + protein L-histidine = ADP + protein N-phospho-L-histidine.</text>
        <dbReference type="EC" id="2.7.13.3"/>
    </reaction>
</comment>
<dbReference type="PRINTS" id="PR00344">
    <property type="entry name" value="BCTRLSENSOR"/>
</dbReference>
<accession>A0A2A9DVM6</accession>
<dbReference type="SUPFAM" id="SSF55785">
    <property type="entry name" value="PYP-like sensor domain (PAS domain)"/>
    <property type="match status" value="1"/>
</dbReference>
<feature type="transmembrane region" description="Helical" evidence="9">
    <location>
        <begin position="12"/>
        <end position="33"/>
    </location>
</feature>
<feature type="region of interest" description="Disordered" evidence="8">
    <location>
        <begin position="515"/>
        <end position="536"/>
    </location>
</feature>
<keyword evidence="7" id="KW-0902">Two-component regulatory system</keyword>
<keyword evidence="12" id="KW-1185">Reference proteome</keyword>
<evidence type="ECO:0000256" key="5">
    <source>
        <dbReference type="ARBA" id="ARBA00022679"/>
    </source>
</evidence>
<proteinExistence type="predicted"/>
<evidence type="ECO:0000256" key="7">
    <source>
        <dbReference type="ARBA" id="ARBA00023012"/>
    </source>
</evidence>
<dbReference type="Pfam" id="PF02518">
    <property type="entry name" value="HATPase_c"/>
    <property type="match status" value="1"/>
</dbReference>
<dbReference type="Gene3D" id="3.30.565.10">
    <property type="entry name" value="Histidine kinase-like ATPase, C-terminal domain"/>
    <property type="match status" value="1"/>
</dbReference>
<dbReference type="PANTHER" id="PTHR43047">
    <property type="entry name" value="TWO-COMPONENT HISTIDINE PROTEIN KINASE"/>
    <property type="match status" value="1"/>
</dbReference>
<keyword evidence="5" id="KW-0808">Transferase</keyword>
<dbReference type="Pfam" id="PF00512">
    <property type="entry name" value="HisKA"/>
    <property type="match status" value="1"/>
</dbReference>
<dbReference type="InterPro" id="IPR003661">
    <property type="entry name" value="HisK_dim/P_dom"/>
</dbReference>
<dbReference type="InterPro" id="IPR004358">
    <property type="entry name" value="Sig_transdc_His_kin-like_C"/>
</dbReference>
<feature type="transmembrane region" description="Helical" evidence="9">
    <location>
        <begin position="65"/>
        <end position="82"/>
    </location>
</feature>
<dbReference type="Gene3D" id="3.30.450.20">
    <property type="entry name" value="PAS domain"/>
    <property type="match status" value="1"/>
</dbReference>
<evidence type="ECO:0000256" key="9">
    <source>
        <dbReference type="SAM" id="Phobius"/>
    </source>
</evidence>
<feature type="transmembrane region" description="Helical" evidence="9">
    <location>
        <begin position="111"/>
        <end position="128"/>
    </location>
</feature>
<feature type="transmembrane region" description="Helical" evidence="9">
    <location>
        <begin position="39"/>
        <end position="58"/>
    </location>
</feature>
<evidence type="ECO:0000313" key="12">
    <source>
        <dbReference type="Proteomes" id="UP000221369"/>
    </source>
</evidence>
<dbReference type="InterPro" id="IPR036890">
    <property type="entry name" value="HATPase_C_sf"/>
</dbReference>
<keyword evidence="6" id="KW-0418">Kinase</keyword>
<dbReference type="SMART" id="SM00388">
    <property type="entry name" value="HisKA"/>
    <property type="match status" value="1"/>
</dbReference>
<evidence type="ECO:0000256" key="4">
    <source>
        <dbReference type="ARBA" id="ARBA00022553"/>
    </source>
</evidence>
<sequence length="536" mass="58417">MYRLGIRRSVFLSQLVMGSCVLALVVLLLVLNVGVFAQYTFFSGVVLIFALTACGAVVDWSRLPLWTIVIVPVLDIVAVTLMRIGQPSLAVAFFYILPVIWLASYFDRWGALLGAGLSSALYITVTTSETSSFGTTDVPRILVVPITLALVAVSTYRAAARNRAQRVILDRQSGLLETALERSKKGERLLDEVLDTLPFGVVRMNDSARVEFANRAYRSWVARQTAPVPGDIGYRVYAADARTVLPEHERPFVRAARGEEFGESVVWMGEPESEVRRAYAVAGQRVDVTDDSTGVVVVARDVTTELEAVKARDDLMASVTHELKNPLTSVAGFVELALEDPELSDVTRRQLEVVLKSSDRMLSLVTDLLEASRARAVGFTLSRAPMDLADIVRDAVEAARARSGDVELRLGNLDDAPMIADAFRLRQVVDNLVSNAMKYNRANGSVTVTIHATSDDVKLAVSDTGVGLTESEMTQLFTQYYRAPSTRNVGGTGLGLNISREIARQHGGDISVHSVPGEGSTFTVHLPRSGNEGEER</sequence>
<keyword evidence="9" id="KW-0812">Transmembrane</keyword>
<evidence type="ECO:0000256" key="2">
    <source>
        <dbReference type="ARBA" id="ARBA00004236"/>
    </source>
</evidence>
<comment type="caution">
    <text evidence="11">The sequence shown here is derived from an EMBL/GenBank/DDBJ whole genome shotgun (WGS) entry which is preliminary data.</text>
</comment>
<comment type="subcellular location">
    <subcellularLocation>
        <location evidence="2">Cell membrane</location>
    </subcellularLocation>
</comment>
<dbReference type="FunFam" id="3.30.565.10:FF:000006">
    <property type="entry name" value="Sensor histidine kinase WalK"/>
    <property type="match status" value="1"/>
</dbReference>
<dbReference type="PANTHER" id="PTHR43047:SF72">
    <property type="entry name" value="OSMOSENSING HISTIDINE PROTEIN KINASE SLN1"/>
    <property type="match status" value="1"/>
</dbReference>
<evidence type="ECO:0000259" key="10">
    <source>
        <dbReference type="PROSITE" id="PS50109"/>
    </source>
</evidence>
<gene>
    <name evidence="11" type="ORF">ATJ78_1588</name>
</gene>
<feature type="transmembrane region" description="Helical" evidence="9">
    <location>
        <begin position="140"/>
        <end position="159"/>
    </location>
</feature>
<evidence type="ECO:0000256" key="3">
    <source>
        <dbReference type="ARBA" id="ARBA00012438"/>
    </source>
</evidence>
<feature type="transmembrane region" description="Helical" evidence="9">
    <location>
        <begin position="88"/>
        <end position="106"/>
    </location>
</feature>
<evidence type="ECO:0000256" key="8">
    <source>
        <dbReference type="SAM" id="MobiDB-lite"/>
    </source>
</evidence>
<dbReference type="EMBL" id="PDJE01000001">
    <property type="protein sequence ID" value="PFG30653.1"/>
    <property type="molecule type" value="Genomic_DNA"/>
</dbReference>
<dbReference type="GO" id="GO:0009927">
    <property type="term" value="F:histidine phosphotransfer kinase activity"/>
    <property type="evidence" value="ECO:0007669"/>
    <property type="project" value="TreeGrafter"/>
</dbReference>
<dbReference type="GO" id="GO:0005886">
    <property type="term" value="C:plasma membrane"/>
    <property type="evidence" value="ECO:0007669"/>
    <property type="project" value="UniProtKB-SubCell"/>
</dbReference>
<name>A0A2A9DVM6_9MICO</name>
<dbReference type="SUPFAM" id="SSF47384">
    <property type="entry name" value="Homodimeric domain of signal transducing histidine kinase"/>
    <property type="match status" value="1"/>
</dbReference>
<dbReference type="AlphaFoldDB" id="A0A2A9DVM6"/>
<protein>
    <recommendedName>
        <fullName evidence="3">histidine kinase</fullName>
        <ecNumber evidence="3">2.7.13.3</ecNumber>
    </recommendedName>
</protein>
<dbReference type="Gene3D" id="1.10.287.130">
    <property type="match status" value="1"/>
</dbReference>
<dbReference type="InterPro" id="IPR005467">
    <property type="entry name" value="His_kinase_dom"/>
</dbReference>
<keyword evidence="9" id="KW-1133">Transmembrane helix</keyword>
<keyword evidence="4" id="KW-0597">Phosphoprotein</keyword>
<evidence type="ECO:0000313" key="11">
    <source>
        <dbReference type="EMBL" id="PFG30653.1"/>
    </source>
</evidence>
<dbReference type="PROSITE" id="PS51257">
    <property type="entry name" value="PROKAR_LIPOPROTEIN"/>
    <property type="match status" value="1"/>
</dbReference>
<dbReference type="SUPFAM" id="SSF55874">
    <property type="entry name" value="ATPase domain of HSP90 chaperone/DNA topoisomerase II/histidine kinase"/>
    <property type="match status" value="1"/>
</dbReference>
<dbReference type="Proteomes" id="UP000221369">
    <property type="component" value="Unassembled WGS sequence"/>
</dbReference>
<dbReference type="InterPro" id="IPR035965">
    <property type="entry name" value="PAS-like_dom_sf"/>
</dbReference>